<sequence length="201" mass="22856">MDAQTFFLLQYDVVRMLADELLLVDIADDQLRQAPGANQHSLIWLLWHVTRWEDVSITMLGQGRPQVLLAGNWVERLGCARHDMGGLMTGEECRAFNTAIDPVAVRAYRLAVETQTRLVVASLGDEGLDELVPEEHFQRVLAAGVLGESEMLWLERFLRCRSRGWWLSSIIWYQSAYLLGEVAFIRQQMALPAQPFPFNPG</sequence>
<dbReference type="InterPro" id="IPR034660">
    <property type="entry name" value="DinB/YfiT-like"/>
</dbReference>
<dbReference type="InterPro" id="IPR024775">
    <property type="entry name" value="DinB-like"/>
</dbReference>
<accession>A0ABQ6G614</accession>
<organism evidence="2 3">
    <name type="scientific">Dictyobacter halimunensis</name>
    <dbReference type="NCBI Taxonomy" id="3026934"/>
    <lineage>
        <taxon>Bacteria</taxon>
        <taxon>Bacillati</taxon>
        <taxon>Chloroflexota</taxon>
        <taxon>Ktedonobacteria</taxon>
        <taxon>Ktedonobacterales</taxon>
        <taxon>Dictyobacteraceae</taxon>
        <taxon>Dictyobacter</taxon>
    </lineage>
</organism>
<comment type="caution">
    <text evidence="2">The sequence shown here is derived from an EMBL/GenBank/DDBJ whole genome shotgun (WGS) entry which is preliminary data.</text>
</comment>
<keyword evidence="3" id="KW-1185">Reference proteome</keyword>
<gene>
    <name evidence="2" type="ORF">KDH_68810</name>
</gene>
<dbReference type="Proteomes" id="UP001344906">
    <property type="component" value="Unassembled WGS sequence"/>
</dbReference>
<dbReference type="RefSeq" id="WP_338257017.1">
    <property type="nucleotide sequence ID" value="NZ_BSRI01000002.1"/>
</dbReference>
<protein>
    <recommendedName>
        <fullName evidence="1">DinB-like domain-containing protein</fullName>
    </recommendedName>
</protein>
<evidence type="ECO:0000313" key="2">
    <source>
        <dbReference type="EMBL" id="GLV60058.1"/>
    </source>
</evidence>
<dbReference type="SUPFAM" id="SSF109854">
    <property type="entry name" value="DinB/YfiT-like putative metalloenzymes"/>
    <property type="match status" value="1"/>
</dbReference>
<dbReference type="EMBL" id="BSRI01000002">
    <property type="protein sequence ID" value="GLV60058.1"/>
    <property type="molecule type" value="Genomic_DNA"/>
</dbReference>
<dbReference type="Pfam" id="PF12867">
    <property type="entry name" value="DinB_2"/>
    <property type="match status" value="1"/>
</dbReference>
<feature type="domain" description="DinB-like" evidence="1">
    <location>
        <begin position="11"/>
        <end position="135"/>
    </location>
</feature>
<reference evidence="2 3" key="1">
    <citation type="submission" date="2023-02" db="EMBL/GenBank/DDBJ databases">
        <title>Dictyobacter halimunensis sp. nov., a new member of the class Ktedonobacteria from forest soil in a geothermal area.</title>
        <authorList>
            <person name="Rachmania M.K."/>
            <person name="Ningsih F."/>
            <person name="Sakai Y."/>
            <person name="Yabe S."/>
            <person name="Yokota A."/>
            <person name="Sjamsuridzal W."/>
        </authorList>
    </citation>
    <scope>NUCLEOTIDE SEQUENCE [LARGE SCALE GENOMIC DNA]</scope>
    <source>
        <strain evidence="2 3">S3.2.2.5</strain>
    </source>
</reference>
<proteinExistence type="predicted"/>
<evidence type="ECO:0000313" key="3">
    <source>
        <dbReference type="Proteomes" id="UP001344906"/>
    </source>
</evidence>
<dbReference type="Gene3D" id="1.20.120.450">
    <property type="entry name" value="dinb family like domain"/>
    <property type="match status" value="1"/>
</dbReference>
<evidence type="ECO:0000259" key="1">
    <source>
        <dbReference type="Pfam" id="PF12867"/>
    </source>
</evidence>
<name>A0ABQ6G614_9CHLR</name>